<accession>A0A5B1LH73</accession>
<keyword evidence="3 5" id="KW-1133">Transmembrane helix</keyword>
<evidence type="ECO:0000256" key="5">
    <source>
        <dbReference type="SAM" id="Phobius"/>
    </source>
</evidence>
<evidence type="ECO:0000256" key="4">
    <source>
        <dbReference type="ARBA" id="ARBA00023136"/>
    </source>
</evidence>
<dbReference type="Proteomes" id="UP000325003">
    <property type="component" value="Unassembled WGS sequence"/>
</dbReference>
<name>A0A5B1LH73_9ACTN</name>
<keyword evidence="8" id="KW-1185">Reference proteome</keyword>
<feature type="transmembrane region" description="Helical" evidence="5">
    <location>
        <begin position="48"/>
        <end position="66"/>
    </location>
</feature>
<feature type="transmembrane region" description="Helical" evidence="5">
    <location>
        <begin position="101"/>
        <end position="122"/>
    </location>
</feature>
<feature type="transmembrane region" description="Helical" evidence="5">
    <location>
        <begin position="21"/>
        <end position="42"/>
    </location>
</feature>
<dbReference type="Pfam" id="PF13515">
    <property type="entry name" value="FUSC_2"/>
    <property type="match status" value="1"/>
</dbReference>
<evidence type="ECO:0000259" key="6">
    <source>
        <dbReference type="Pfam" id="PF13515"/>
    </source>
</evidence>
<evidence type="ECO:0000313" key="7">
    <source>
        <dbReference type="EMBL" id="KAA1419684.1"/>
    </source>
</evidence>
<reference evidence="7 8" key="1">
    <citation type="submission" date="2019-09" db="EMBL/GenBank/DDBJ databases">
        <title>Nocardioides panacisoli sp. nov., isolated from the soil of a ginseng field.</title>
        <authorList>
            <person name="Cho C."/>
        </authorList>
    </citation>
    <scope>NUCLEOTIDE SEQUENCE [LARGE SCALE GENOMIC DNA]</scope>
    <source>
        <strain evidence="7 8">BN130099</strain>
    </source>
</reference>
<gene>
    <name evidence="7" type="ORF">F0U44_11780</name>
</gene>
<organism evidence="7 8">
    <name type="scientific">Nocardioides humilatus</name>
    <dbReference type="NCBI Taxonomy" id="2607660"/>
    <lineage>
        <taxon>Bacteria</taxon>
        <taxon>Bacillati</taxon>
        <taxon>Actinomycetota</taxon>
        <taxon>Actinomycetes</taxon>
        <taxon>Propionibacteriales</taxon>
        <taxon>Nocardioidaceae</taxon>
        <taxon>Nocardioides</taxon>
    </lineage>
</organism>
<comment type="subcellular location">
    <subcellularLocation>
        <location evidence="1">Membrane</location>
        <topology evidence="1">Multi-pass membrane protein</topology>
    </subcellularLocation>
</comment>
<keyword evidence="2 5" id="KW-0812">Transmembrane</keyword>
<keyword evidence="4 5" id="KW-0472">Membrane</keyword>
<protein>
    <recommendedName>
        <fullName evidence="6">Integral membrane bound transporter domain-containing protein</fullName>
    </recommendedName>
</protein>
<reference evidence="7 8" key="2">
    <citation type="submission" date="2019-09" db="EMBL/GenBank/DDBJ databases">
        <authorList>
            <person name="Jin C."/>
        </authorList>
    </citation>
    <scope>NUCLEOTIDE SEQUENCE [LARGE SCALE GENOMIC DNA]</scope>
    <source>
        <strain evidence="7 8">BN130099</strain>
    </source>
</reference>
<evidence type="ECO:0000256" key="3">
    <source>
        <dbReference type="ARBA" id="ARBA00022989"/>
    </source>
</evidence>
<feature type="domain" description="Integral membrane bound transporter" evidence="6">
    <location>
        <begin position="39"/>
        <end position="158"/>
    </location>
</feature>
<dbReference type="EMBL" id="VUJV01000003">
    <property type="protein sequence ID" value="KAA1419684.1"/>
    <property type="molecule type" value="Genomic_DNA"/>
</dbReference>
<dbReference type="InterPro" id="IPR049453">
    <property type="entry name" value="Memb_transporter_dom"/>
</dbReference>
<evidence type="ECO:0000256" key="1">
    <source>
        <dbReference type="ARBA" id="ARBA00004141"/>
    </source>
</evidence>
<sequence>MPLDRMWARSRLSIGGRVERWRSKMFAVGQCAIAAGVAWWAASELFGHTTPFFAPIAAVVSLGTSYGQRLRRVVEVTLGVAIGVFVADVLVQWIGTGAWQLSLVVALAMSAALLLDAGIIFVTQAAVQSIVVATLLPNPDAALTRWTDALIGGGVALIAATIVPAAPLRRPREQAAAVARKTADLLRAASHAMVDGEPEPALDLLADARATDRMIRELQAAADEGVSIIASSPFRVRHREGIRRMVELVDPLDRALRSTRVLVRQTAVAAYTHRPVPSSYADLTADLALAVEAVADELASDRLALEARPVVLAVGEATGLVERSESLAGDAILAQLRSIVVDLLLVTGMGQLEATDALPPPKR</sequence>
<evidence type="ECO:0000256" key="2">
    <source>
        <dbReference type="ARBA" id="ARBA00022692"/>
    </source>
</evidence>
<dbReference type="GO" id="GO:0016020">
    <property type="term" value="C:membrane"/>
    <property type="evidence" value="ECO:0007669"/>
    <property type="project" value="UniProtKB-SubCell"/>
</dbReference>
<evidence type="ECO:0000313" key="8">
    <source>
        <dbReference type="Proteomes" id="UP000325003"/>
    </source>
</evidence>
<dbReference type="RefSeq" id="WP_149729025.1">
    <property type="nucleotide sequence ID" value="NZ_VUJV01000003.1"/>
</dbReference>
<feature type="transmembrane region" description="Helical" evidence="5">
    <location>
        <begin position="73"/>
        <end position="95"/>
    </location>
</feature>
<comment type="caution">
    <text evidence="7">The sequence shown here is derived from an EMBL/GenBank/DDBJ whole genome shotgun (WGS) entry which is preliminary data.</text>
</comment>
<proteinExistence type="predicted"/>
<dbReference type="AlphaFoldDB" id="A0A5B1LH73"/>